<dbReference type="EMBL" id="CACVAY010000029">
    <property type="protein sequence ID" value="CAA6805887.1"/>
    <property type="molecule type" value="Genomic_DNA"/>
</dbReference>
<evidence type="ECO:0000256" key="2">
    <source>
        <dbReference type="SAM" id="SignalP"/>
    </source>
</evidence>
<name>A0A6S6SS85_9GAMM</name>
<dbReference type="InterPro" id="IPR004864">
    <property type="entry name" value="LEA_2"/>
</dbReference>
<feature type="domain" description="Water stress and hypersensitive response" evidence="3">
    <location>
        <begin position="31"/>
        <end position="145"/>
    </location>
</feature>
<keyword evidence="2" id="KW-0732">Signal</keyword>
<accession>A0A6S6SS85</accession>
<dbReference type="PROSITE" id="PS51257">
    <property type="entry name" value="PROKAR_LIPOPROTEIN"/>
    <property type="match status" value="1"/>
</dbReference>
<reference evidence="4" key="1">
    <citation type="submission" date="2020-01" db="EMBL/GenBank/DDBJ databases">
        <authorList>
            <person name="Meier V. D."/>
            <person name="Meier V D."/>
        </authorList>
    </citation>
    <scope>NUCLEOTIDE SEQUENCE</scope>
    <source>
        <strain evidence="4">HLG_WM_MAG_07</strain>
    </source>
</reference>
<dbReference type="PANTHER" id="PTHR31459:SF2">
    <property type="entry name" value="OS03G0843300 PROTEIN"/>
    <property type="match status" value="1"/>
</dbReference>
<evidence type="ECO:0000259" key="3">
    <source>
        <dbReference type="SMART" id="SM00769"/>
    </source>
</evidence>
<dbReference type="Gene3D" id="2.60.40.1820">
    <property type="match status" value="1"/>
</dbReference>
<dbReference type="InterPro" id="IPR045043">
    <property type="entry name" value="Lea14-like"/>
</dbReference>
<feature type="signal peptide" evidence="2">
    <location>
        <begin position="1"/>
        <end position="19"/>
    </location>
</feature>
<dbReference type="PANTHER" id="PTHR31459">
    <property type="match status" value="1"/>
</dbReference>
<gene>
    <name evidence="4" type="ORF">HELGO_WM12067</name>
</gene>
<evidence type="ECO:0000256" key="1">
    <source>
        <dbReference type="ARBA" id="ARBA00005960"/>
    </source>
</evidence>
<comment type="similarity">
    <text evidence="1">Belongs to the LEA type 2 family.</text>
</comment>
<dbReference type="SMART" id="SM00769">
    <property type="entry name" value="WHy"/>
    <property type="match status" value="1"/>
</dbReference>
<evidence type="ECO:0000313" key="4">
    <source>
        <dbReference type="EMBL" id="CAA6805887.1"/>
    </source>
</evidence>
<dbReference type="Pfam" id="PF03168">
    <property type="entry name" value="LEA_2"/>
    <property type="match status" value="1"/>
</dbReference>
<proteinExistence type="inferred from homology"/>
<dbReference type="InterPro" id="IPR013990">
    <property type="entry name" value="WHy-dom"/>
</dbReference>
<dbReference type="AlphaFoldDB" id="A0A6S6SS85"/>
<protein>
    <submittedName>
        <fullName evidence="4">LEA14-like dessication related protein</fullName>
    </submittedName>
</protein>
<feature type="chain" id="PRO_5028425918" evidence="2">
    <location>
        <begin position="20"/>
        <end position="147"/>
    </location>
</feature>
<dbReference type="SUPFAM" id="SSF117070">
    <property type="entry name" value="LEA14-like"/>
    <property type="match status" value="1"/>
</dbReference>
<organism evidence="4">
    <name type="scientific">uncultured Thiotrichaceae bacterium</name>
    <dbReference type="NCBI Taxonomy" id="298394"/>
    <lineage>
        <taxon>Bacteria</taxon>
        <taxon>Pseudomonadati</taxon>
        <taxon>Pseudomonadota</taxon>
        <taxon>Gammaproteobacteria</taxon>
        <taxon>Thiotrichales</taxon>
        <taxon>Thiotrichaceae</taxon>
        <taxon>environmental samples</taxon>
    </lineage>
</organism>
<sequence length="147" mass="16033">MFKKIGLLLFFILSLSACSTGVKGIAETPEISVYGVKIANMNLSEANLAIGLRVKNPNAFSIPLRGFDYGLSLNGVEVAKGSESKNLTISAKEDRIIEIPVRIGLMQLIQAVPDIVKTRNFTYDLQGKAHLPLVNLPFQRIGKVGNY</sequence>
<dbReference type="GO" id="GO:0009269">
    <property type="term" value="P:response to desiccation"/>
    <property type="evidence" value="ECO:0007669"/>
    <property type="project" value="InterPro"/>
</dbReference>